<dbReference type="InterPro" id="IPR005825">
    <property type="entry name" value="Ribosomal_uL24_CS"/>
</dbReference>
<dbReference type="CDD" id="cd06089">
    <property type="entry name" value="KOW_RPL26"/>
    <property type="match status" value="1"/>
</dbReference>
<comment type="caution">
    <text evidence="6">The sequence shown here is derived from an EMBL/GenBank/DDBJ whole genome shotgun (WGS) entry which is preliminary data.</text>
</comment>
<evidence type="ECO:0000256" key="4">
    <source>
        <dbReference type="SAM" id="MobiDB-lite"/>
    </source>
</evidence>
<evidence type="ECO:0000256" key="3">
    <source>
        <dbReference type="ARBA" id="ARBA00023274"/>
    </source>
</evidence>
<dbReference type="InterPro" id="IPR005756">
    <property type="entry name" value="Ribosomal_uL24_euk/arc"/>
</dbReference>
<dbReference type="PROSITE" id="PS01108">
    <property type="entry name" value="RIBOSOMAL_L24"/>
    <property type="match status" value="1"/>
</dbReference>
<name>A0ABQ7I2I4_9MICR</name>
<dbReference type="GO" id="GO:0005840">
    <property type="term" value="C:ribosome"/>
    <property type="evidence" value="ECO:0007669"/>
    <property type="project" value="UniProtKB-KW"/>
</dbReference>
<organism evidence="6 7">
    <name type="scientific">Astathelohania contejeani</name>
    <dbReference type="NCBI Taxonomy" id="164912"/>
    <lineage>
        <taxon>Eukaryota</taxon>
        <taxon>Fungi</taxon>
        <taxon>Fungi incertae sedis</taxon>
        <taxon>Microsporidia</taxon>
        <taxon>Astathelohaniidae</taxon>
        <taxon>Astathelohania</taxon>
    </lineage>
</organism>
<keyword evidence="3" id="KW-0687">Ribonucleoprotein</keyword>
<protein>
    <submittedName>
        <fullName evidence="6">60S ribosomal protein L26-2</fullName>
    </submittedName>
</protein>
<dbReference type="InterPro" id="IPR014722">
    <property type="entry name" value="Rib_uL2_dom2"/>
</dbReference>
<feature type="compositionally biased region" description="Basic residues" evidence="4">
    <location>
        <begin position="9"/>
        <end position="18"/>
    </location>
</feature>
<dbReference type="Pfam" id="PF16906">
    <property type="entry name" value="Ribosomal_L26"/>
    <property type="match status" value="1"/>
</dbReference>
<dbReference type="InterPro" id="IPR005824">
    <property type="entry name" value="KOW"/>
</dbReference>
<dbReference type="SUPFAM" id="SSF50104">
    <property type="entry name" value="Translation proteins SH3-like domain"/>
    <property type="match status" value="1"/>
</dbReference>
<evidence type="ECO:0000313" key="6">
    <source>
        <dbReference type="EMBL" id="KAF7684576.1"/>
    </source>
</evidence>
<dbReference type="PANTHER" id="PTHR11143">
    <property type="entry name" value="60S RIBOSOMAL PROTEIN L26 FAMILY MEMBER"/>
    <property type="match status" value="1"/>
</dbReference>
<evidence type="ECO:0000256" key="1">
    <source>
        <dbReference type="ARBA" id="ARBA00010618"/>
    </source>
</evidence>
<dbReference type="InterPro" id="IPR041988">
    <property type="entry name" value="Ribosomal_uL24_KOW"/>
</dbReference>
<dbReference type="NCBIfam" id="TIGR01080">
    <property type="entry name" value="rplX_A_E"/>
    <property type="match status" value="1"/>
</dbReference>
<keyword evidence="2 6" id="KW-0689">Ribosomal protein</keyword>
<dbReference type="Proteomes" id="UP001516464">
    <property type="component" value="Unassembled WGS sequence"/>
</dbReference>
<dbReference type="SMART" id="SM00739">
    <property type="entry name" value="KOW"/>
    <property type="match status" value="1"/>
</dbReference>
<dbReference type="InterPro" id="IPR008991">
    <property type="entry name" value="Translation_prot_SH3-like_sf"/>
</dbReference>
<sequence length="131" mass="14846">MKLSPKVSISRRKNRKAHYTAGPAERARRMSSRLSKEQRELHGIKTMPINVGDAVKVMSGVFKGKEGSVTEIIPEKYVVYVDVCENVMVNGQKKPVGIDASNLMIVKLNMNPERNNFFKLRNEMKAKINKD</sequence>
<dbReference type="Pfam" id="PF00467">
    <property type="entry name" value="KOW"/>
    <property type="match status" value="1"/>
</dbReference>
<dbReference type="Gene3D" id="2.30.30.30">
    <property type="match status" value="1"/>
</dbReference>
<dbReference type="EMBL" id="SBIQ01000008">
    <property type="protein sequence ID" value="KAF7684576.1"/>
    <property type="molecule type" value="Genomic_DNA"/>
</dbReference>
<evidence type="ECO:0000256" key="2">
    <source>
        <dbReference type="ARBA" id="ARBA00022980"/>
    </source>
</evidence>
<evidence type="ECO:0000313" key="7">
    <source>
        <dbReference type="Proteomes" id="UP001516464"/>
    </source>
</evidence>
<evidence type="ECO:0000259" key="5">
    <source>
        <dbReference type="SMART" id="SM00739"/>
    </source>
</evidence>
<proteinExistence type="inferred from homology"/>
<reference evidence="6 7" key="1">
    <citation type="submission" date="2019-01" db="EMBL/GenBank/DDBJ databases">
        <title>Genomes sequencing and comparative genomics of infectious freshwater microsporidia, Cucumispora dikerogammari and Thelohania contejeani.</title>
        <authorList>
            <person name="Cormier A."/>
            <person name="Giraud I."/>
            <person name="Wattier R."/>
            <person name="Teixeira M."/>
            <person name="Grandjean F."/>
            <person name="Rigaud T."/>
            <person name="Cordaux R."/>
        </authorList>
    </citation>
    <scope>NUCLEOTIDE SEQUENCE [LARGE SCALE GENOMIC DNA]</scope>
    <source>
        <strain evidence="6">T1</strain>
        <tissue evidence="6">Spores</tissue>
    </source>
</reference>
<feature type="region of interest" description="Disordered" evidence="4">
    <location>
        <begin position="1"/>
        <end position="33"/>
    </location>
</feature>
<feature type="domain" description="KOW" evidence="5">
    <location>
        <begin position="48"/>
        <end position="75"/>
    </location>
</feature>
<comment type="similarity">
    <text evidence="1">Belongs to the universal ribosomal protein uL24 family.</text>
</comment>
<accession>A0ABQ7I2I4</accession>
<keyword evidence="7" id="KW-1185">Reference proteome</keyword>
<gene>
    <name evidence="6" type="primary">RPL26B</name>
    <name evidence="6" type="ORF">TCON_0233</name>
</gene>